<evidence type="ECO:0000313" key="2">
    <source>
        <dbReference type="Proteomes" id="UP000265862"/>
    </source>
</evidence>
<dbReference type="AlphaFoldDB" id="A0A396SQS7"/>
<dbReference type="EMBL" id="QOCV01000006">
    <property type="protein sequence ID" value="RHW54302.1"/>
    <property type="molecule type" value="Genomic_DNA"/>
</dbReference>
<accession>A0A396SQS7</accession>
<protein>
    <submittedName>
        <fullName evidence="1">Uncharacterized protein</fullName>
    </submittedName>
</protein>
<dbReference type="RefSeq" id="WP_118897944.1">
    <property type="nucleotide sequence ID" value="NZ_QOCV01000006.1"/>
</dbReference>
<comment type="caution">
    <text evidence="1">The sequence shown here is derived from an EMBL/GenBank/DDBJ whole genome shotgun (WGS) entry which is preliminary data.</text>
</comment>
<organism evidence="1 2">
    <name type="scientific">Lactobacillus bombicola</name>
    <dbReference type="NCBI Taxonomy" id="1505723"/>
    <lineage>
        <taxon>Bacteria</taxon>
        <taxon>Bacillati</taxon>
        <taxon>Bacillota</taxon>
        <taxon>Bacilli</taxon>
        <taxon>Lactobacillales</taxon>
        <taxon>Lactobacillaceae</taxon>
        <taxon>Lactobacillus</taxon>
    </lineage>
</organism>
<sequence>MRLTDLLQLTADLNQQTKLFFSIDNQAYPLAQLKITSSAGLLYPGKLPMTKAKVIYLVKNLHGLSIPLYVLLNEQKFTLYGVQIVPEKNAIYLQ</sequence>
<evidence type="ECO:0000313" key="1">
    <source>
        <dbReference type="EMBL" id="RHW54302.1"/>
    </source>
</evidence>
<proteinExistence type="predicted"/>
<dbReference type="Proteomes" id="UP000265862">
    <property type="component" value="Unassembled WGS sequence"/>
</dbReference>
<gene>
    <name evidence="1" type="ORF">DS835_04430</name>
</gene>
<name>A0A396SQS7_9LACO</name>
<reference evidence="1 2" key="1">
    <citation type="submission" date="2018-07" db="EMBL/GenBank/DDBJ databases">
        <title>Genome sequences of six Lactobacillus spp. isolated from bumble bee guts.</title>
        <authorList>
            <person name="Motta E.V.S."/>
            <person name="Moran N.A."/>
        </authorList>
    </citation>
    <scope>NUCLEOTIDE SEQUENCE [LARGE SCALE GENOMIC DNA]</scope>
    <source>
        <strain evidence="1 2">OCC3</strain>
    </source>
</reference>